<reference evidence="1 2" key="1">
    <citation type="journal article" date="2016" name="Genome Biol. Evol.">
        <title>Gene Family Evolution Reflects Adaptation to Soil Environmental Stressors in the Genome of the Collembolan Orchesella cincta.</title>
        <authorList>
            <person name="Faddeeva-Vakhrusheva A."/>
            <person name="Derks M.F."/>
            <person name="Anvar S.Y."/>
            <person name="Agamennone V."/>
            <person name="Suring W."/>
            <person name="Smit S."/>
            <person name="van Straalen N.M."/>
            <person name="Roelofs D."/>
        </authorList>
    </citation>
    <scope>NUCLEOTIDE SEQUENCE [LARGE SCALE GENOMIC DNA]</scope>
    <source>
        <tissue evidence="1">Mixed pool</tissue>
    </source>
</reference>
<protein>
    <recommendedName>
        <fullName evidence="3">Chitin-binding type-2 domain-containing protein</fullName>
    </recommendedName>
</protein>
<dbReference type="InterPro" id="IPR036508">
    <property type="entry name" value="Chitin-bd_dom_sf"/>
</dbReference>
<organism evidence="1 2">
    <name type="scientific">Orchesella cincta</name>
    <name type="common">Springtail</name>
    <name type="synonym">Podura cincta</name>
    <dbReference type="NCBI Taxonomy" id="48709"/>
    <lineage>
        <taxon>Eukaryota</taxon>
        <taxon>Metazoa</taxon>
        <taxon>Ecdysozoa</taxon>
        <taxon>Arthropoda</taxon>
        <taxon>Hexapoda</taxon>
        <taxon>Collembola</taxon>
        <taxon>Entomobryomorpha</taxon>
        <taxon>Entomobryoidea</taxon>
        <taxon>Orchesellidae</taxon>
        <taxon>Orchesellinae</taxon>
        <taxon>Orchesella</taxon>
    </lineage>
</organism>
<dbReference type="SUPFAM" id="SSF57625">
    <property type="entry name" value="Invertebrate chitin-binding proteins"/>
    <property type="match status" value="1"/>
</dbReference>
<gene>
    <name evidence="1" type="ORF">Ocin01_19301</name>
</gene>
<evidence type="ECO:0000313" key="2">
    <source>
        <dbReference type="Proteomes" id="UP000094527"/>
    </source>
</evidence>
<comment type="caution">
    <text evidence="1">The sequence shown here is derived from an EMBL/GenBank/DDBJ whole genome shotgun (WGS) entry which is preliminary data.</text>
</comment>
<evidence type="ECO:0008006" key="3">
    <source>
        <dbReference type="Google" id="ProtNLM"/>
    </source>
</evidence>
<accession>A0A1D2M392</accession>
<dbReference type="EMBL" id="LJIJ01005444">
    <property type="protein sequence ID" value="ODM87381.1"/>
    <property type="molecule type" value="Genomic_DNA"/>
</dbReference>
<sequence length="233" mass="26577">MEFEAFCPRPLYFSSEFQRCDFPENVAECKRGTRPPVISQEEYMQTEIPTEITSSSTPKPGFLFECGQTIVANSGTIEYKLYENYDAGELCVFVVRSRNYSSFDFVLERHGISDSDPDAITIMGMDNTYGWAFMIRTVLDHQIPLRSLEGNPTDYPPGVEVVFNDEEDSPLQVPYQSFNEPSYNYVAMQLEGTFCGFDTDQTVYERKGYLWCLFRAQPNCNGDIKLGEGGCRD</sequence>
<proteinExistence type="predicted"/>
<dbReference type="Proteomes" id="UP000094527">
    <property type="component" value="Unassembled WGS sequence"/>
</dbReference>
<keyword evidence="2" id="KW-1185">Reference proteome</keyword>
<dbReference type="AlphaFoldDB" id="A0A1D2M392"/>
<evidence type="ECO:0000313" key="1">
    <source>
        <dbReference type="EMBL" id="ODM87381.1"/>
    </source>
</evidence>
<name>A0A1D2M392_ORCCI</name>
<dbReference type="GO" id="GO:0008061">
    <property type="term" value="F:chitin binding"/>
    <property type="evidence" value="ECO:0007669"/>
    <property type="project" value="InterPro"/>
</dbReference>